<dbReference type="InterPro" id="IPR052336">
    <property type="entry name" value="MlaD_Phospholipid_Transporter"/>
</dbReference>
<protein>
    <submittedName>
        <fullName evidence="2">Putative ABC transporter, periplasmic component YrbD</fullName>
    </submittedName>
</protein>
<evidence type="ECO:0000313" key="2">
    <source>
        <dbReference type="EMBL" id="RFT16878.1"/>
    </source>
</evidence>
<name>A0A3E2BQ78_9BACT</name>
<dbReference type="EMBL" id="QUAH01000001">
    <property type="protein sequence ID" value="RFT16878.1"/>
    <property type="molecule type" value="Genomic_DNA"/>
</dbReference>
<dbReference type="InterPro" id="IPR003399">
    <property type="entry name" value="Mce/MlaD"/>
</dbReference>
<dbReference type="PANTHER" id="PTHR33371">
    <property type="entry name" value="INTERMEMBRANE PHOSPHOLIPID TRANSPORT SYSTEM BINDING PROTEIN MLAD-RELATED"/>
    <property type="match status" value="1"/>
</dbReference>
<dbReference type="Proteomes" id="UP000257323">
    <property type="component" value="Unassembled WGS sequence"/>
</dbReference>
<gene>
    <name evidence="2" type="ORF">OP8BY_0820</name>
</gene>
<dbReference type="PANTHER" id="PTHR33371:SF4">
    <property type="entry name" value="INTERMEMBRANE PHOSPHOLIPID TRANSPORT SYSTEM BINDING PROTEIN MLAD"/>
    <property type="match status" value="1"/>
</dbReference>
<sequence length="437" mass="48677">MVMKREMKVGMFLSGFFLLLALLILSVGDVQELFKKQGYRVYAVFDSALGLEKNAAVKMAGIKIGLVKGINLDGRRARVTMSIYPNFRIPHGSKATLASLGILGEKYVEIVPGRESSYYEPEEVMDSLPPISFDQLGTLLMSLGEDIKKVASSVNSVLQKDLGPNLRTTLENLASLTGEFDSLLKENRSSLHQALEDSGKTFSTINQQVEQVSSRLQDTLSEIRGLVQDNRPGVQESLRKLDEALTGLGQALDSLKVLLEKIEKGEGTAGKLVQETDLYDETRETVGQIKRITSSVSALDLGGGVEGAYYADSELFKGSIFGQLWWRDRALLAAGLVHNPWEDRFVYSLQAGWKWRGLVARGGLIESRFGAGLDWYLLNNRFALSAEAFDFNRDPRPRFRVYGRIFPVRNLYLLVGLDDFSLADRREVFFGLGLELR</sequence>
<accession>A0A3E2BQ78</accession>
<proteinExistence type="predicted"/>
<feature type="domain" description="Mce/MlaD" evidence="1">
    <location>
        <begin position="37"/>
        <end position="113"/>
    </location>
</feature>
<organism evidence="2 3">
    <name type="scientific">Candidatus Saccharicenans subterraneus</name>
    <dbReference type="NCBI Taxonomy" id="2508984"/>
    <lineage>
        <taxon>Bacteria</taxon>
        <taxon>Candidatus Aminicenantota</taxon>
        <taxon>Candidatus Aminicenantia</taxon>
        <taxon>Candidatus Aminicenantales</taxon>
        <taxon>Candidatus Saccharicenantaceae</taxon>
        <taxon>Candidatus Saccharicenans</taxon>
    </lineage>
</organism>
<evidence type="ECO:0000259" key="1">
    <source>
        <dbReference type="Pfam" id="PF02470"/>
    </source>
</evidence>
<dbReference type="AlphaFoldDB" id="A0A3E2BQ78"/>
<reference evidence="2 3" key="1">
    <citation type="submission" date="2018-08" db="EMBL/GenBank/DDBJ databases">
        <title>Genome analysis of the thermophilic bacterium of the candidate phylum Aminicenantes from deep subsurface aquifer revealed its physiology and ecological role.</title>
        <authorList>
            <person name="Kadnikov V.V."/>
            <person name="Mardanov A.V."/>
            <person name="Beletsky A.V."/>
            <person name="Karnachuk O.V."/>
            <person name="Ravin N.V."/>
        </authorList>
    </citation>
    <scope>NUCLEOTIDE SEQUENCE [LARGE SCALE GENOMIC DNA]</scope>
    <source>
        <strain evidence="2">BY38</strain>
    </source>
</reference>
<comment type="caution">
    <text evidence="2">The sequence shown here is derived from an EMBL/GenBank/DDBJ whole genome shotgun (WGS) entry which is preliminary data.</text>
</comment>
<evidence type="ECO:0000313" key="3">
    <source>
        <dbReference type="Proteomes" id="UP000257323"/>
    </source>
</evidence>
<dbReference type="Pfam" id="PF02470">
    <property type="entry name" value="MlaD"/>
    <property type="match status" value="1"/>
</dbReference>